<feature type="transmembrane region" description="Helical" evidence="1">
    <location>
        <begin position="6"/>
        <end position="31"/>
    </location>
</feature>
<proteinExistence type="predicted"/>
<keyword evidence="1" id="KW-0812">Transmembrane</keyword>
<feature type="transmembrane region" description="Helical" evidence="1">
    <location>
        <begin position="52"/>
        <end position="76"/>
    </location>
</feature>
<feature type="transmembrane region" description="Helical" evidence="1">
    <location>
        <begin position="111"/>
        <end position="129"/>
    </location>
</feature>
<dbReference type="AlphaFoldDB" id="K6G829"/>
<evidence type="ECO:0000313" key="2">
    <source>
        <dbReference type="EMBL" id="EKO37269.1"/>
    </source>
</evidence>
<protein>
    <submittedName>
        <fullName evidence="2">Uncharacterized protein</fullName>
    </submittedName>
</protein>
<keyword evidence="1" id="KW-1133">Transmembrane helix</keyword>
<keyword evidence="3" id="KW-1185">Reference proteome</keyword>
<evidence type="ECO:0000256" key="1">
    <source>
        <dbReference type="SAM" id="Phobius"/>
    </source>
</evidence>
<organism evidence="2 3">
    <name type="scientific">SAR86 cluster bacterium SAR86E</name>
    <dbReference type="NCBI Taxonomy" id="1208365"/>
    <lineage>
        <taxon>Bacteria</taxon>
        <taxon>Pseudomonadati</taxon>
        <taxon>Pseudomonadota</taxon>
        <taxon>Gammaproteobacteria</taxon>
        <taxon>SAR86 cluster</taxon>
    </lineage>
</organism>
<dbReference type="Proteomes" id="UP000010310">
    <property type="component" value="Unassembled WGS sequence"/>
</dbReference>
<keyword evidence="1" id="KW-0472">Membrane</keyword>
<evidence type="ECO:0000313" key="3">
    <source>
        <dbReference type="Proteomes" id="UP000010310"/>
    </source>
</evidence>
<dbReference type="STRING" id="1208365.B273_0089"/>
<name>K6G829_9GAMM</name>
<gene>
    <name evidence="2" type="ORF">B273_0089</name>
</gene>
<sequence length="132" mass="14205">MENEVWALWSSMRTGIAISSIFVIVAIWVGARFTSVMVDKNVSTLPRIIQTVFGLTLMAWVTNIVILNRAVVIGAAKAMETAGESAQLSDGAQNYVDTWASADPGLMANPIGALFLLSALLIIILPLWVKAD</sequence>
<reference evidence="2 3" key="1">
    <citation type="submission" date="2012-09" db="EMBL/GenBank/DDBJ databases">
        <authorList>
            <person name="Dupont C.L."/>
            <person name="Rusch D.B."/>
            <person name="Lombardo M.-J."/>
            <person name="Novotny M."/>
            <person name="Yee-Greenbaum J."/>
            <person name="Laskin R."/>
        </authorList>
    </citation>
    <scope>NUCLEOTIDE SEQUENCE [LARGE SCALE GENOMIC DNA]</scope>
    <source>
        <strain evidence="2">SAR86E</strain>
    </source>
</reference>
<comment type="caution">
    <text evidence="2">The sequence shown here is derived from an EMBL/GenBank/DDBJ whole genome shotgun (WGS) entry which is preliminary data.</text>
</comment>
<dbReference type="EMBL" id="AMWX01000001">
    <property type="protein sequence ID" value="EKO37269.1"/>
    <property type="molecule type" value="Genomic_DNA"/>
</dbReference>
<accession>K6G829</accession>